<evidence type="ECO:0000313" key="3">
    <source>
        <dbReference type="Proteomes" id="UP000184263"/>
    </source>
</evidence>
<sequence length="135" mass="15865">MKKITMAFICFCSTLSLLYTAMNYKVNGDAFQKDPQIILEIYEDLPIPECTKEVKKKDKSRPRSSVFLKVYYYTELSNEQIMNFYVEQFTKRGWKQIEYKGGIGVLFKKDDWKIAVNKGEANYSLEIFKFYGVAD</sequence>
<dbReference type="Proteomes" id="UP000184263">
    <property type="component" value="Unassembled WGS sequence"/>
</dbReference>
<feature type="chain" id="PRO_5038904513" description="Lipoprotein" evidence="1">
    <location>
        <begin position="22"/>
        <end position="135"/>
    </location>
</feature>
<evidence type="ECO:0008006" key="4">
    <source>
        <dbReference type="Google" id="ProtNLM"/>
    </source>
</evidence>
<organism evidence="2 3">
    <name type="scientific">Selenomonas ruminantium</name>
    <dbReference type="NCBI Taxonomy" id="971"/>
    <lineage>
        <taxon>Bacteria</taxon>
        <taxon>Bacillati</taxon>
        <taxon>Bacillota</taxon>
        <taxon>Negativicutes</taxon>
        <taxon>Selenomonadales</taxon>
        <taxon>Selenomonadaceae</taxon>
        <taxon>Selenomonas</taxon>
    </lineage>
</organism>
<dbReference type="AlphaFoldDB" id="A0A1M6WVJ4"/>
<dbReference type="RefSeq" id="WP_073091969.1">
    <property type="nucleotide sequence ID" value="NZ_FRBC01000028.1"/>
</dbReference>
<feature type="signal peptide" evidence="1">
    <location>
        <begin position="1"/>
        <end position="21"/>
    </location>
</feature>
<dbReference type="OrthoDB" id="1666733at2"/>
<name>A0A1M6WVJ4_SELRU</name>
<reference evidence="2 3" key="1">
    <citation type="submission" date="2016-11" db="EMBL/GenBank/DDBJ databases">
        <authorList>
            <person name="Jaros S."/>
            <person name="Januszkiewicz K."/>
            <person name="Wedrychowicz H."/>
        </authorList>
    </citation>
    <scope>NUCLEOTIDE SEQUENCE [LARGE SCALE GENOMIC DNA]</scope>
    <source>
        <strain evidence="2 3">HD4</strain>
    </source>
</reference>
<gene>
    <name evidence="2" type="ORF">SAMN05216582_12838</name>
</gene>
<evidence type="ECO:0000256" key="1">
    <source>
        <dbReference type="SAM" id="SignalP"/>
    </source>
</evidence>
<evidence type="ECO:0000313" key="2">
    <source>
        <dbReference type="EMBL" id="SHK97565.1"/>
    </source>
</evidence>
<protein>
    <recommendedName>
        <fullName evidence="4">Lipoprotein</fullName>
    </recommendedName>
</protein>
<accession>A0A1M6WVJ4</accession>
<dbReference type="EMBL" id="FRBC01000028">
    <property type="protein sequence ID" value="SHK97565.1"/>
    <property type="molecule type" value="Genomic_DNA"/>
</dbReference>
<proteinExistence type="predicted"/>
<keyword evidence="1" id="KW-0732">Signal</keyword>